<dbReference type="SUPFAM" id="SSF53335">
    <property type="entry name" value="S-adenosyl-L-methionine-dependent methyltransferases"/>
    <property type="match status" value="1"/>
</dbReference>
<dbReference type="InterPro" id="IPR047785">
    <property type="entry name" value="tRNA_MNMC2"/>
</dbReference>
<gene>
    <name evidence="2" type="primary">mnmD</name>
    <name evidence="2" type="ORF">JL102_13000</name>
</gene>
<dbReference type="GO" id="GO:0016645">
    <property type="term" value="F:oxidoreductase activity, acting on the CH-NH group of donors"/>
    <property type="evidence" value="ECO:0007669"/>
    <property type="project" value="InterPro"/>
</dbReference>
<dbReference type="NCBIfam" id="NF033855">
    <property type="entry name" value="tRNA_MNMC2"/>
    <property type="match status" value="1"/>
</dbReference>
<dbReference type="GO" id="GO:0004808">
    <property type="term" value="F:tRNA (5-methylaminomethyl-2-thiouridylate)(34)-methyltransferase activity"/>
    <property type="evidence" value="ECO:0007669"/>
    <property type="project" value="InterPro"/>
</dbReference>
<dbReference type="AlphaFoldDB" id="A0A937K1U2"/>
<organism evidence="2 3">
    <name type="scientific">Fulvivirga sediminis</name>
    <dbReference type="NCBI Taxonomy" id="2803949"/>
    <lineage>
        <taxon>Bacteria</taxon>
        <taxon>Pseudomonadati</taxon>
        <taxon>Bacteroidota</taxon>
        <taxon>Cytophagia</taxon>
        <taxon>Cytophagales</taxon>
        <taxon>Fulvivirgaceae</taxon>
        <taxon>Fulvivirga</taxon>
    </lineage>
</organism>
<keyword evidence="3" id="KW-1185">Reference proteome</keyword>
<reference evidence="2" key="1">
    <citation type="submission" date="2021-01" db="EMBL/GenBank/DDBJ databases">
        <title>Fulvivirga kasyanovii gen. nov., sp nov., a novel member of the phylum Bacteroidetes isolated from seawater in a mussel farm.</title>
        <authorList>
            <person name="Zhao L.-H."/>
            <person name="Wang Z.-J."/>
        </authorList>
    </citation>
    <scope>NUCLEOTIDE SEQUENCE</scope>
    <source>
        <strain evidence="2">2943</strain>
    </source>
</reference>
<protein>
    <submittedName>
        <fullName evidence="2">tRNA (5-methylaminomethyl-2-thiouridine)(34)-methyltransferase MnmD</fullName>
    </submittedName>
</protein>
<dbReference type="Pfam" id="PF05430">
    <property type="entry name" value="Methyltransf_30"/>
    <property type="match status" value="1"/>
</dbReference>
<proteinExistence type="predicted"/>
<dbReference type="EMBL" id="JAESIY010000006">
    <property type="protein sequence ID" value="MBL3657057.1"/>
    <property type="molecule type" value="Genomic_DNA"/>
</dbReference>
<dbReference type="InterPro" id="IPR029063">
    <property type="entry name" value="SAM-dependent_MTases_sf"/>
</dbReference>
<sequence length="229" mass="25999">MSKQPDIKLITTDDGSHSLYVSRLNETYHSFHGAVQESVHVFIKSGLQYKTQQATQPSCSIFEVGLGTGLNALLTAEYAHDHQLKINFTSIEAYPLKAELTDHLNYCNYLKAPEAPEWFSKIHQSKWNIDEPIHNHFLLKKIDKKLEEFSLPEAAFDIIYFDAFAPSKQEELWSYDILNKIVQAMKPDAVFVTYCAKGQLKRDLKNLGLTVNSLPGPPGKKEMVQAVKQ</sequence>
<feature type="domain" description="MnmC-like methyltransferase" evidence="1">
    <location>
        <begin position="131"/>
        <end position="229"/>
    </location>
</feature>
<evidence type="ECO:0000313" key="2">
    <source>
        <dbReference type="EMBL" id="MBL3657057.1"/>
    </source>
</evidence>
<accession>A0A937K1U2</accession>
<evidence type="ECO:0000259" key="1">
    <source>
        <dbReference type="Pfam" id="PF05430"/>
    </source>
</evidence>
<dbReference type="Gene3D" id="3.40.50.150">
    <property type="entry name" value="Vaccinia Virus protein VP39"/>
    <property type="match status" value="1"/>
</dbReference>
<comment type="caution">
    <text evidence="2">The sequence shown here is derived from an EMBL/GenBank/DDBJ whole genome shotgun (WGS) entry which is preliminary data.</text>
</comment>
<dbReference type="PANTHER" id="PTHR39963:SF1">
    <property type="entry name" value="MNMC-LIKE METHYLTRANSFERASE DOMAIN-CONTAINING PROTEIN"/>
    <property type="match status" value="1"/>
</dbReference>
<evidence type="ECO:0000313" key="3">
    <source>
        <dbReference type="Proteomes" id="UP000659388"/>
    </source>
</evidence>
<dbReference type="RefSeq" id="WP_202244848.1">
    <property type="nucleotide sequence ID" value="NZ_JAESIY010000006.1"/>
</dbReference>
<dbReference type="Proteomes" id="UP000659388">
    <property type="component" value="Unassembled WGS sequence"/>
</dbReference>
<dbReference type="InterPro" id="IPR008471">
    <property type="entry name" value="MnmC-like_methylTransf"/>
</dbReference>
<dbReference type="PANTHER" id="PTHR39963">
    <property type="entry name" value="SLL0983 PROTEIN"/>
    <property type="match status" value="1"/>
</dbReference>
<name>A0A937K1U2_9BACT</name>